<keyword evidence="2" id="KW-1185">Reference proteome</keyword>
<reference evidence="1 2" key="1">
    <citation type="journal article" date="2008" name="Int. J. Syst. Evol. Microbiol.">
        <title>Tessaracoccus flavescens sp. nov., isolated from marine sediment.</title>
        <authorList>
            <person name="Lee D.W."/>
            <person name="Lee S.D."/>
        </authorList>
    </citation>
    <scope>NUCLEOTIDE SEQUENCE [LARGE SCALE GENOMIC DNA]</scope>
    <source>
        <strain evidence="1 2">SST-39T</strain>
    </source>
</reference>
<evidence type="ECO:0000313" key="2">
    <source>
        <dbReference type="Proteomes" id="UP000188235"/>
    </source>
</evidence>
<name>A0A1Q2CWT4_9ACTN</name>
<evidence type="ECO:0008006" key="3">
    <source>
        <dbReference type="Google" id="ProtNLM"/>
    </source>
</evidence>
<dbReference type="KEGG" id="tfa:BW733_06505"/>
<dbReference type="AlphaFoldDB" id="A0A1Q2CWT4"/>
<dbReference type="RefSeq" id="WP_077348973.1">
    <property type="nucleotide sequence ID" value="NZ_CP019607.1"/>
</dbReference>
<dbReference type="SUPFAM" id="SSF51735">
    <property type="entry name" value="NAD(P)-binding Rossmann-fold domains"/>
    <property type="match status" value="1"/>
</dbReference>
<dbReference type="EMBL" id="CP019607">
    <property type="protein sequence ID" value="AQP50534.1"/>
    <property type="molecule type" value="Genomic_DNA"/>
</dbReference>
<dbReference type="InterPro" id="IPR036291">
    <property type="entry name" value="NAD(P)-bd_dom_sf"/>
</dbReference>
<evidence type="ECO:0000313" key="1">
    <source>
        <dbReference type="EMBL" id="AQP50534.1"/>
    </source>
</evidence>
<dbReference type="Proteomes" id="UP000188235">
    <property type="component" value="Chromosome"/>
</dbReference>
<accession>A0A1Q2CWT4</accession>
<sequence>MTALKDVPLNAGDTIVVHGASGGMLVQLAVARCITVIATASEPNHEYLRWLGAVPVAYRS</sequence>
<organism evidence="1 2">
    <name type="scientific">Tessaracoccus flavescens</name>
    <dbReference type="NCBI Taxonomy" id="399497"/>
    <lineage>
        <taxon>Bacteria</taxon>
        <taxon>Bacillati</taxon>
        <taxon>Actinomycetota</taxon>
        <taxon>Actinomycetes</taxon>
        <taxon>Propionibacteriales</taxon>
        <taxon>Propionibacteriaceae</taxon>
        <taxon>Tessaracoccus</taxon>
    </lineage>
</organism>
<dbReference type="OrthoDB" id="9801186at2"/>
<proteinExistence type="predicted"/>
<gene>
    <name evidence="1" type="ORF">BW733_06505</name>
</gene>
<dbReference type="Gene3D" id="3.40.50.720">
    <property type="entry name" value="NAD(P)-binding Rossmann-like Domain"/>
    <property type="match status" value="1"/>
</dbReference>
<protein>
    <recommendedName>
        <fullName evidence="3">Enoyl reductase (ER) domain-containing protein</fullName>
    </recommendedName>
</protein>